<accession>A0A3L7ZMQ3</accession>
<keyword evidence="1" id="KW-0472">Membrane</keyword>
<feature type="transmembrane region" description="Helical" evidence="1">
    <location>
        <begin position="38"/>
        <end position="58"/>
    </location>
</feature>
<evidence type="ECO:0000256" key="1">
    <source>
        <dbReference type="SAM" id="Phobius"/>
    </source>
</evidence>
<name>A0A3L7ZMQ3_PARDI</name>
<organism evidence="2 3">
    <name type="scientific">Parabacteroides distasonis</name>
    <dbReference type="NCBI Taxonomy" id="823"/>
    <lineage>
        <taxon>Bacteria</taxon>
        <taxon>Pseudomonadati</taxon>
        <taxon>Bacteroidota</taxon>
        <taxon>Bacteroidia</taxon>
        <taxon>Bacteroidales</taxon>
        <taxon>Tannerellaceae</taxon>
        <taxon>Parabacteroides</taxon>
    </lineage>
</organism>
<comment type="caution">
    <text evidence="2">The sequence shown here is derived from an EMBL/GenBank/DDBJ whole genome shotgun (WGS) entry which is preliminary data.</text>
</comment>
<evidence type="ECO:0000313" key="2">
    <source>
        <dbReference type="EMBL" id="RLT72531.1"/>
    </source>
</evidence>
<feature type="transmembrane region" description="Helical" evidence="1">
    <location>
        <begin position="6"/>
        <end position="26"/>
    </location>
</feature>
<evidence type="ECO:0000313" key="3">
    <source>
        <dbReference type="Proteomes" id="UP000278164"/>
    </source>
</evidence>
<reference evidence="2 3" key="1">
    <citation type="submission" date="2018-09" db="EMBL/GenBank/DDBJ databases">
        <title>Murine metabolic-syndrome-specific gut microbial biobank.</title>
        <authorList>
            <person name="Liu C."/>
        </authorList>
    </citation>
    <scope>NUCLEOTIDE SEQUENCE [LARGE SCALE GENOMIC DNA]</scope>
    <source>
        <strain evidence="2 3">8-P5</strain>
    </source>
</reference>
<sequence length="97" mass="11349">MKTILIIILTLVQFPFIVEGWISFLLNLLIKFLLRHDFLFFFNFLFLGGLISFVWWPLDMLSGACWALCECIKAKLVNIHLSFSEAMVAYVNQYPKI</sequence>
<keyword evidence="1" id="KW-0812">Transmembrane</keyword>
<proteinExistence type="predicted"/>
<dbReference type="Proteomes" id="UP000278164">
    <property type="component" value="Unassembled WGS sequence"/>
</dbReference>
<dbReference type="RefSeq" id="WP_121736937.1">
    <property type="nucleotide sequence ID" value="NZ_QXXG01000038.1"/>
</dbReference>
<gene>
    <name evidence="2" type="ORF">D7V78_15325</name>
</gene>
<dbReference type="EMBL" id="RAYI01000034">
    <property type="protein sequence ID" value="RLT72531.1"/>
    <property type="molecule type" value="Genomic_DNA"/>
</dbReference>
<keyword evidence="1" id="KW-1133">Transmembrane helix</keyword>
<protein>
    <submittedName>
        <fullName evidence="2">Uncharacterized protein</fullName>
    </submittedName>
</protein>
<dbReference type="AlphaFoldDB" id="A0A3L7ZMQ3"/>